<comment type="subunit">
    <text evidence="9">Homodimer.</text>
</comment>
<keyword evidence="5 9" id="KW-0460">Magnesium</keyword>
<dbReference type="Gene3D" id="3.10.580.10">
    <property type="entry name" value="CBS-domain"/>
    <property type="match status" value="1"/>
</dbReference>
<name>A0A2W0C1E5_9BACL</name>
<dbReference type="EMBL" id="PRLG01000037">
    <property type="protein sequence ID" value="PYY25517.1"/>
    <property type="molecule type" value="Genomic_DNA"/>
</dbReference>
<keyword evidence="7 9" id="KW-0472">Membrane</keyword>
<dbReference type="PROSITE" id="PS51371">
    <property type="entry name" value="CBS"/>
    <property type="match status" value="2"/>
</dbReference>
<accession>A0A2W0C1E5</accession>
<proteinExistence type="inferred from homology"/>
<feature type="transmembrane region" description="Helical" evidence="9">
    <location>
        <begin position="366"/>
        <end position="387"/>
    </location>
</feature>
<evidence type="ECO:0000313" key="12">
    <source>
        <dbReference type="Proteomes" id="UP000247459"/>
    </source>
</evidence>
<dbReference type="InterPro" id="IPR046342">
    <property type="entry name" value="CBS_dom_sf"/>
</dbReference>
<comment type="function">
    <text evidence="9">Acts as a magnesium transporter.</text>
</comment>
<dbReference type="SUPFAM" id="SSF161093">
    <property type="entry name" value="MgtE membrane domain-like"/>
    <property type="match status" value="1"/>
</dbReference>
<dbReference type="InterPro" id="IPR006667">
    <property type="entry name" value="SLC41_membr_dom"/>
</dbReference>
<dbReference type="InterPro" id="IPR006669">
    <property type="entry name" value="MgtE_transporter"/>
</dbReference>
<evidence type="ECO:0000313" key="11">
    <source>
        <dbReference type="EMBL" id="PYY25517.1"/>
    </source>
</evidence>
<dbReference type="Pfam" id="PF01769">
    <property type="entry name" value="MgtE"/>
    <property type="match status" value="1"/>
</dbReference>
<feature type="transmembrane region" description="Helical" evidence="9">
    <location>
        <begin position="393"/>
        <end position="419"/>
    </location>
</feature>
<feature type="transmembrane region" description="Helical" evidence="9">
    <location>
        <begin position="292"/>
        <end position="312"/>
    </location>
</feature>
<reference evidence="11 12" key="1">
    <citation type="submission" date="2018-01" db="EMBL/GenBank/DDBJ databases">
        <title>Genome sequence of the PGP bacterium Paenibacillus illinoisensis E3.</title>
        <authorList>
            <person name="Rolli E."/>
            <person name="Marasco R."/>
            <person name="Bessem C."/>
            <person name="Michoud G."/>
            <person name="Gaiarsa S."/>
            <person name="Borin S."/>
            <person name="Daffonchio D."/>
        </authorList>
    </citation>
    <scope>NUCLEOTIDE SEQUENCE [LARGE SCALE GENOMIC DNA]</scope>
    <source>
        <strain evidence="11 12">E3</strain>
    </source>
</reference>
<evidence type="ECO:0000256" key="2">
    <source>
        <dbReference type="ARBA" id="ARBA00009749"/>
    </source>
</evidence>
<feature type="domain" description="CBS" evidence="10">
    <location>
        <begin position="210"/>
        <end position="266"/>
    </location>
</feature>
<protein>
    <recommendedName>
        <fullName evidence="9">Magnesium transporter MgtE</fullName>
    </recommendedName>
</protein>
<evidence type="ECO:0000256" key="3">
    <source>
        <dbReference type="ARBA" id="ARBA00022448"/>
    </source>
</evidence>
<dbReference type="Proteomes" id="UP000247459">
    <property type="component" value="Unassembled WGS sequence"/>
</dbReference>
<evidence type="ECO:0000256" key="6">
    <source>
        <dbReference type="ARBA" id="ARBA00022989"/>
    </source>
</evidence>
<dbReference type="Gene3D" id="1.25.60.10">
    <property type="entry name" value="MgtE N-terminal domain-like"/>
    <property type="match status" value="1"/>
</dbReference>
<dbReference type="InterPro" id="IPR006668">
    <property type="entry name" value="Mg_transptr_MgtE_intracell_dom"/>
</dbReference>
<evidence type="ECO:0000259" key="10">
    <source>
        <dbReference type="PROSITE" id="PS51371"/>
    </source>
</evidence>
<keyword evidence="9" id="KW-0479">Metal-binding</keyword>
<dbReference type="Pfam" id="PF03448">
    <property type="entry name" value="MgtE_N"/>
    <property type="match status" value="1"/>
</dbReference>
<dbReference type="PANTHER" id="PTHR43773">
    <property type="entry name" value="MAGNESIUM TRANSPORTER MGTE"/>
    <property type="match status" value="1"/>
</dbReference>
<evidence type="ECO:0000256" key="5">
    <source>
        <dbReference type="ARBA" id="ARBA00022842"/>
    </source>
</evidence>
<evidence type="ECO:0000256" key="7">
    <source>
        <dbReference type="ARBA" id="ARBA00023136"/>
    </source>
</evidence>
<keyword evidence="6 9" id="KW-1133">Transmembrane helix</keyword>
<dbReference type="PANTHER" id="PTHR43773:SF1">
    <property type="entry name" value="MAGNESIUM TRANSPORTER MGTE"/>
    <property type="match status" value="1"/>
</dbReference>
<comment type="similarity">
    <text evidence="2 9">Belongs to the SLC41A transporter family.</text>
</comment>
<dbReference type="GO" id="GO:0005886">
    <property type="term" value="C:plasma membrane"/>
    <property type="evidence" value="ECO:0007669"/>
    <property type="project" value="UniProtKB-SubCell"/>
</dbReference>
<dbReference type="InterPro" id="IPR000644">
    <property type="entry name" value="CBS_dom"/>
</dbReference>
<evidence type="ECO:0000256" key="4">
    <source>
        <dbReference type="ARBA" id="ARBA00022692"/>
    </source>
</evidence>
<keyword evidence="9" id="KW-1003">Cell membrane</keyword>
<evidence type="ECO:0000256" key="9">
    <source>
        <dbReference type="RuleBase" id="RU362011"/>
    </source>
</evidence>
<dbReference type="AlphaFoldDB" id="A0A2W0C1E5"/>
<dbReference type="OrthoDB" id="9790355at2"/>
<dbReference type="SUPFAM" id="SSF54631">
    <property type="entry name" value="CBS-domain pair"/>
    <property type="match status" value="1"/>
</dbReference>
<evidence type="ECO:0000256" key="8">
    <source>
        <dbReference type="PROSITE-ProRule" id="PRU00703"/>
    </source>
</evidence>
<dbReference type="SMART" id="SM00116">
    <property type="entry name" value="CBS"/>
    <property type="match status" value="2"/>
</dbReference>
<dbReference type="Gene3D" id="1.10.357.20">
    <property type="entry name" value="SLC41 divalent cation transporters, integral membrane domain"/>
    <property type="match status" value="1"/>
</dbReference>
<dbReference type="GO" id="GO:0015095">
    <property type="term" value="F:magnesium ion transmembrane transporter activity"/>
    <property type="evidence" value="ECO:0007669"/>
    <property type="project" value="UniProtKB-UniRule"/>
</dbReference>
<dbReference type="SMART" id="SM00924">
    <property type="entry name" value="MgtE_N"/>
    <property type="match status" value="1"/>
</dbReference>
<dbReference type="RefSeq" id="WP_110822852.1">
    <property type="nucleotide sequence ID" value="NZ_PRLG01000037.1"/>
</dbReference>
<comment type="caution">
    <text evidence="11">The sequence shown here is derived from an EMBL/GenBank/DDBJ whole genome shotgun (WGS) entry which is preliminary data.</text>
</comment>
<comment type="subcellular location">
    <subcellularLocation>
        <location evidence="9">Cell membrane</location>
        <topology evidence="9">Multi-pass membrane protein</topology>
    </subcellularLocation>
    <subcellularLocation>
        <location evidence="1">Membrane</location>
        <topology evidence="1">Multi-pass membrane protein</topology>
    </subcellularLocation>
</comment>
<sequence>MNKNGPQSPKNNSIEEITELLVQYVQTQDLPEFYKAIKELHPYDLTLIYQKFPEQETKRLLLLFKPDVLADMAESLKLHEQIKLFEQLGPERTLEVMQQMDKSDLIKFLHDLPAKRREHLLSNMHLDHSAIIRSVLNYPPETAGRIMTDRYRTLLAHETAKEAIRESQGTPPIPAASYLYVTDDEGKLVGVVSHRSLLQAGDKTRVEELMTKRVIYATVDMDQEEAAQLLQRYEFIALPVVDENHRLCGVIQMDDVIDIIMHEASEDLAKMGGGGKDIDFDTKPLVAVKRRLPWLILLLFIGLISGSIVDFFEDTLNQVVALAFFMPMIAGMTGNTGTQSLAVVVRGLIGRKLDKSTVLALIGREIKVGTLIGLVCGVMITVIAYFWQGDWLLGTIIGVSLFFTLVIGTLTGTCIPLLLSRFKVDPAVASGPLITTLNDILSLFIYFGIATRFLDALM</sequence>
<dbReference type="GO" id="GO:0046872">
    <property type="term" value="F:metal ion binding"/>
    <property type="evidence" value="ECO:0007669"/>
    <property type="project" value="UniProtKB-KW"/>
</dbReference>
<feature type="domain" description="CBS" evidence="10">
    <location>
        <begin position="147"/>
        <end position="208"/>
    </location>
</feature>
<keyword evidence="11" id="KW-0560">Oxidoreductase</keyword>
<dbReference type="Pfam" id="PF00571">
    <property type="entry name" value="CBS"/>
    <property type="match status" value="2"/>
</dbReference>
<dbReference type="GO" id="GO:0016491">
    <property type="term" value="F:oxidoreductase activity"/>
    <property type="evidence" value="ECO:0007669"/>
    <property type="project" value="UniProtKB-KW"/>
</dbReference>
<evidence type="ECO:0000256" key="1">
    <source>
        <dbReference type="ARBA" id="ARBA00004141"/>
    </source>
</evidence>
<dbReference type="InterPro" id="IPR036739">
    <property type="entry name" value="SLC41_membr_dom_sf"/>
</dbReference>
<dbReference type="SUPFAM" id="SSF158791">
    <property type="entry name" value="MgtE N-terminal domain-like"/>
    <property type="match status" value="1"/>
</dbReference>
<keyword evidence="3 9" id="KW-0813">Transport</keyword>
<dbReference type="InterPro" id="IPR038076">
    <property type="entry name" value="MgtE_N_sf"/>
</dbReference>
<feature type="transmembrane region" description="Helical" evidence="9">
    <location>
        <begin position="324"/>
        <end position="345"/>
    </location>
</feature>
<dbReference type="NCBIfam" id="TIGR00400">
    <property type="entry name" value="mgtE"/>
    <property type="match status" value="1"/>
</dbReference>
<gene>
    <name evidence="11" type="ORF">PIL02S_06505</name>
</gene>
<feature type="transmembrane region" description="Helical" evidence="9">
    <location>
        <begin position="431"/>
        <end position="449"/>
    </location>
</feature>
<keyword evidence="8" id="KW-0129">CBS domain</keyword>
<keyword evidence="4 9" id="KW-0812">Transmembrane</keyword>
<dbReference type="CDD" id="cd04606">
    <property type="entry name" value="CBS_pair_Mg_transporter"/>
    <property type="match status" value="1"/>
</dbReference>
<organism evidence="11 12">
    <name type="scientific">Paenibacillus illinoisensis</name>
    <dbReference type="NCBI Taxonomy" id="59845"/>
    <lineage>
        <taxon>Bacteria</taxon>
        <taxon>Bacillati</taxon>
        <taxon>Bacillota</taxon>
        <taxon>Bacilli</taxon>
        <taxon>Bacillales</taxon>
        <taxon>Paenibacillaceae</taxon>
        <taxon>Paenibacillus</taxon>
    </lineage>
</organism>